<sequence>MIDLDEGEEVLINYRFWAEQMKRDEQHTPLGVEFLCHCDECGFRGCDAYNAAKMSIQDDFAFLDSWAANLPKLGPNATMMAGLAPGTIFDRAFMLRITVDSHRLYTHRSMALAFLAMILIVQGDEAESLQYIHWVEAQDVICHGVLAVKPDHLWDCWHDRFGYHRPRFMPSSWFYTLYPV</sequence>
<proteinExistence type="predicted"/>
<name>A0A1W2TCG0_ROSNE</name>
<dbReference type="AlphaFoldDB" id="A0A1W2TCG0"/>
<evidence type="ECO:0000313" key="2">
    <source>
        <dbReference type="Proteomes" id="UP000054516"/>
    </source>
</evidence>
<gene>
    <name evidence="1" type="ORF">SAMD00023353_1300990</name>
</gene>
<reference evidence="1" key="1">
    <citation type="submission" date="2016-03" db="EMBL/GenBank/DDBJ databases">
        <title>Draft genome sequence of Rosellinia necatrix.</title>
        <authorList>
            <person name="Kanematsu S."/>
        </authorList>
    </citation>
    <scope>NUCLEOTIDE SEQUENCE [LARGE SCALE GENOMIC DNA]</scope>
    <source>
        <strain evidence="1">W97</strain>
    </source>
</reference>
<evidence type="ECO:0000313" key="1">
    <source>
        <dbReference type="EMBL" id="GAP85636.2"/>
    </source>
</evidence>
<protein>
    <submittedName>
        <fullName evidence="1">Uncharacterized protein</fullName>
    </submittedName>
</protein>
<keyword evidence="2" id="KW-1185">Reference proteome</keyword>
<dbReference type="Proteomes" id="UP000054516">
    <property type="component" value="Unassembled WGS sequence"/>
</dbReference>
<organism evidence="1">
    <name type="scientific">Rosellinia necatrix</name>
    <name type="common">White root-rot fungus</name>
    <dbReference type="NCBI Taxonomy" id="77044"/>
    <lineage>
        <taxon>Eukaryota</taxon>
        <taxon>Fungi</taxon>
        <taxon>Dikarya</taxon>
        <taxon>Ascomycota</taxon>
        <taxon>Pezizomycotina</taxon>
        <taxon>Sordariomycetes</taxon>
        <taxon>Xylariomycetidae</taxon>
        <taxon>Xylariales</taxon>
        <taxon>Xylariaceae</taxon>
        <taxon>Rosellinia</taxon>
    </lineage>
</organism>
<accession>A0A1W2TCG0</accession>
<dbReference type="EMBL" id="DF977458">
    <property type="protein sequence ID" value="GAP85636.2"/>
    <property type="molecule type" value="Genomic_DNA"/>
</dbReference>